<gene>
    <name evidence="11" type="ORF">C426_0989</name>
</gene>
<evidence type="ECO:0000313" key="11">
    <source>
        <dbReference type="EMBL" id="EKF51662.1"/>
    </source>
</evidence>
<comment type="similarity">
    <text evidence="7">Belongs to the DNA polymerase HolA subunit family.</text>
</comment>
<keyword evidence="3 11" id="KW-0808">Transferase</keyword>
<dbReference type="Pfam" id="PF21694">
    <property type="entry name" value="DNA_pol3_delta_C"/>
    <property type="match status" value="1"/>
</dbReference>
<dbReference type="SUPFAM" id="SSF48019">
    <property type="entry name" value="post-AAA+ oligomerization domain-like"/>
    <property type="match status" value="1"/>
</dbReference>
<dbReference type="Pfam" id="PF06144">
    <property type="entry name" value="DNA_pol3_delta"/>
    <property type="match status" value="1"/>
</dbReference>
<dbReference type="InterPro" id="IPR008921">
    <property type="entry name" value="DNA_pol3_clamp-load_cplx_C"/>
</dbReference>
<accession>K2QE40</accession>
<dbReference type="SUPFAM" id="SSF52540">
    <property type="entry name" value="P-loop containing nucleoside triphosphate hydrolases"/>
    <property type="match status" value="1"/>
</dbReference>
<dbReference type="InterPro" id="IPR010372">
    <property type="entry name" value="DNA_pol3_delta_N"/>
</dbReference>
<comment type="caution">
    <text evidence="11">The sequence shown here is derived from an EMBL/GenBank/DDBJ whole genome shotgun (WGS) entry which is preliminary data.</text>
</comment>
<protein>
    <recommendedName>
        <fullName evidence="2">DNA polymerase III subunit delta</fullName>
        <ecNumber evidence="1">2.7.7.7</ecNumber>
    </recommendedName>
</protein>
<evidence type="ECO:0000313" key="12">
    <source>
        <dbReference type="Proteomes" id="UP000006787"/>
    </source>
</evidence>
<feature type="domain" description="DNA polymerase III delta subunit-like C-terminal" evidence="10">
    <location>
        <begin position="208"/>
        <end position="328"/>
    </location>
</feature>
<dbReference type="Proteomes" id="UP000006787">
    <property type="component" value="Unassembled WGS sequence"/>
</dbReference>
<evidence type="ECO:0000256" key="1">
    <source>
        <dbReference type="ARBA" id="ARBA00012417"/>
    </source>
</evidence>
<dbReference type="InterPro" id="IPR005790">
    <property type="entry name" value="DNA_polIII_delta"/>
</dbReference>
<comment type="catalytic activity">
    <reaction evidence="8">
        <text>DNA(n) + a 2'-deoxyribonucleoside 5'-triphosphate = DNA(n+1) + diphosphate</text>
        <dbReference type="Rhea" id="RHEA:22508"/>
        <dbReference type="Rhea" id="RHEA-COMP:17339"/>
        <dbReference type="Rhea" id="RHEA-COMP:17340"/>
        <dbReference type="ChEBI" id="CHEBI:33019"/>
        <dbReference type="ChEBI" id="CHEBI:61560"/>
        <dbReference type="ChEBI" id="CHEBI:173112"/>
        <dbReference type="EC" id="2.7.7.7"/>
    </reaction>
</comment>
<dbReference type="PATRIC" id="fig|1231377.3.peg.989"/>
<evidence type="ECO:0000256" key="5">
    <source>
        <dbReference type="ARBA" id="ARBA00022705"/>
    </source>
</evidence>
<keyword evidence="4 11" id="KW-0548">Nucleotidyltransferase</keyword>
<dbReference type="GO" id="GO:0003677">
    <property type="term" value="F:DNA binding"/>
    <property type="evidence" value="ECO:0007669"/>
    <property type="project" value="InterPro"/>
</dbReference>
<dbReference type="PANTHER" id="PTHR34388:SF1">
    <property type="entry name" value="DNA POLYMERASE III SUBUNIT DELTA"/>
    <property type="match status" value="1"/>
</dbReference>
<dbReference type="Gene3D" id="1.20.272.10">
    <property type="match status" value="1"/>
</dbReference>
<name>K2QE40_9LACT</name>
<dbReference type="PANTHER" id="PTHR34388">
    <property type="entry name" value="DNA POLYMERASE III SUBUNIT DELTA"/>
    <property type="match status" value="1"/>
</dbReference>
<dbReference type="EC" id="2.7.7.7" evidence="1"/>
<dbReference type="NCBIfam" id="TIGR01128">
    <property type="entry name" value="holA"/>
    <property type="match status" value="1"/>
</dbReference>
<keyword evidence="5" id="KW-0235">DNA replication</keyword>
<sequence length="333" mass="38311">MSVFDELEKIKKVGLPQILVLYGEEENIVQELKDRLLEFVHYDSSDLGQAYFDLNTSNANLALEELESLPFFVEQKLVILENLSNLTTAKKSVLDEKQTSRFENFLNNPVESTQLILILHGKLDSRLKLTKKLKSVATLLEAQELKPQELSRAFAETGLSNTILQRIFEKSNFTFPIIKQNISLLKTYTGEREITLEDVEKVVPKSLQDNIFLLTDLILKGKVADARDLVHDLTLQGEELIKILVIMTNTFRLYYQVKLMQNKGWDEQKQTTYLKIHPYRVKLANQQVRKMQEDFLAQALLSLIELDYKIKSSGVDANYLFDLAVIKLALKDL</sequence>
<evidence type="ECO:0000256" key="8">
    <source>
        <dbReference type="ARBA" id="ARBA00049244"/>
    </source>
</evidence>
<evidence type="ECO:0000256" key="3">
    <source>
        <dbReference type="ARBA" id="ARBA00022679"/>
    </source>
</evidence>
<evidence type="ECO:0000256" key="7">
    <source>
        <dbReference type="ARBA" id="ARBA00034754"/>
    </source>
</evidence>
<dbReference type="RefSeq" id="WP_003135428.1">
    <property type="nucleotide sequence ID" value="NZ_AMQS01000012.1"/>
</dbReference>
<proteinExistence type="inferred from homology"/>
<feature type="domain" description="DNA polymerase III delta N-terminal" evidence="9">
    <location>
        <begin position="20"/>
        <end position="143"/>
    </location>
</feature>
<dbReference type="Gene3D" id="3.40.50.300">
    <property type="entry name" value="P-loop containing nucleotide triphosphate hydrolases"/>
    <property type="match status" value="1"/>
</dbReference>
<dbReference type="InterPro" id="IPR048466">
    <property type="entry name" value="DNA_pol3_delta-like_C"/>
</dbReference>
<dbReference type="AlphaFoldDB" id="K2QE40"/>
<evidence type="ECO:0000259" key="10">
    <source>
        <dbReference type="Pfam" id="PF21694"/>
    </source>
</evidence>
<organism evidence="11 12">
    <name type="scientific">Lactococcus garvieae DCC43</name>
    <dbReference type="NCBI Taxonomy" id="1231377"/>
    <lineage>
        <taxon>Bacteria</taxon>
        <taxon>Bacillati</taxon>
        <taxon>Bacillota</taxon>
        <taxon>Bacilli</taxon>
        <taxon>Lactobacillales</taxon>
        <taxon>Streptococcaceae</taxon>
        <taxon>Lactococcus</taxon>
    </lineage>
</organism>
<evidence type="ECO:0000259" key="9">
    <source>
        <dbReference type="Pfam" id="PF06144"/>
    </source>
</evidence>
<reference evidence="11 12" key="1">
    <citation type="journal article" date="2012" name="J. Bacteriol.">
        <title>Genome Sequence of the Bacteriocin-Producing Strain Lactococcus garvieae DCC43.</title>
        <authorList>
            <person name="Gabrielsen C."/>
            <person name="Brede D.A."/>
            <person name="Hernandez P.E."/>
            <person name="Nes I.F."/>
            <person name="Diep D.B."/>
        </authorList>
    </citation>
    <scope>NUCLEOTIDE SEQUENCE [LARGE SCALE GENOMIC DNA]</scope>
    <source>
        <strain evidence="11 12">DCC43</strain>
    </source>
</reference>
<keyword evidence="6" id="KW-0239">DNA-directed DNA polymerase</keyword>
<evidence type="ECO:0000256" key="6">
    <source>
        <dbReference type="ARBA" id="ARBA00022932"/>
    </source>
</evidence>
<evidence type="ECO:0000256" key="4">
    <source>
        <dbReference type="ARBA" id="ARBA00022695"/>
    </source>
</evidence>
<dbReference type="EMBL" id="AMQS01000012">
    <property type="protein sequence ID" value="EKF51662.1"/>
    <property type="molecule type" value="Genomic_DNA"/>
</dbReference>
<dbReference type="InterPro" id="IPR027417">
    <property type="entry name" value="P-loop_NTPase"/>
</dbReference>
<dbReference type="GO" id="GO:0006261">
    <property type="term" value="P:DNA-templated DNA replication"/>
    <property type="evidence" value="ECO:0007669"/>
    <property type="project" value="TreeGrafter"/>
</dbReference>
<dbReference type="eggNOG" id="COG1466">
    <property type="taxonomic scope" value="Bacteria"/>
</dbReference>
<evidence type="ECO:0000256" key="2">
    <source>
        <dbReference type="ARBA" id="ARBA00017703"/>
    </source>
</evidence>
<dbReference type="GO" id="GO:0009360">
    <property type="term" value="C:DNA polymerase III complex"/>
    <property type="evidence" value="ECO:0007669"/>
    <property type="project" value="InterPro"/>
</dbReference>
<dbReference type="GO" id="GO:0003887">
    <property type="term" value="F:DNA-directed DNA polymerase activity"/>
    <property type="evidence" value="ECO:0007669"/>
    <property type="project" value="UniProtKB-KW"/>
</dbReference>